<dbReference type="ExpressionAtlas" id="A0A2K3MJU0">
    <property type="expression patterns" value="baseline"/>
</dbReference>
<reference evidence="1 2" key="2">
    <citation type="journal article" date="2017" name="Front. Plant Sci.">
        <title>Gene Classification and Mining of Molecular Markers Useful in Red Clover (Trifolium pratense) Breeding.</title>
        <authorList>
            <person name="Istvanek J."/>
            <person name="Dluhosova J."/>
            <person name="Dluhos P."/>
            <person name="Patkova L."/>
            <person name="Nedelnik J."/>
            <person name="Repkova J."/>
        </authorList>
    </citation>
    <scope>NUCLEOTIDE SEQUENCE [LARGE SCALE GENOMIC DNA]</scope>
    <source>
        <strain evidence="2">cv. Tatra</strain>
        <tissue evidence="1">Young leaves</tissue>
    </source>
</reference>
<dbReference type="EMBL" id="ASHM01064996">
    <property type="protein sequence ID" value="PNX91091.1"/>
    <property type="molecule type" value="Genomic_DNA"/>
</dbReference>
<name>A0A2K3MJU0_TRIPR</name>
<proteinExistence type="predicted"/>
<gene>
    <name evidence="1" type="ORF">L195_g047220</name>
</gene>
<organism evidence="1 2">
    <name type="scientific">Trifolium pratense</name>
    <name type="common">Red clover</name>
    <dbReference type="NCBI Taxonomy" id="57577"/>
    <lineage>
        <taxon>Eukaryota</taxon>
        <taxon>Viridiplantae</taxon>
        <taxon>Streptophyta</taxon>
        <taxon>Embryophyta</taxon>
        <taxon>Tracheophyta</taxon>
        <taxon>Spermatophyta</taxon>
        <taxon>Magnoliopsida</taxon>
        <taxon>eudicotyledons</taxon>
        <taxon>Gunneridae</taxon>
        <taxon>Pentapetalae</taxon>
        <taxon>rosids</taxon>
        <taxon>fabids</taxon>
        <taxon>Fabales</taxon>
        <taxon>Fabaceae</taxon>
        <taxon>Papilionoideae</taxon>
        <taxon>50 kb inversion clade</taxon>
        <taxon>NPAAA clade</taxon>
        <taxon>Hologalegina</taxon>
        <taxon>IRL clade</taxon>
        <taxon>Trifolieae</taxon>
        <taxon>Trifolium</taxon>
    </lineage>
</organism>
<comment type="caution">
    <text evidence="1">The sequence shown here is derived from an EMBL/GenBank/DDBJ whole genome shotgun (WGS) entry which is preliminary data.</text>
</comment>
<accession>A0A2K3MJU0</accession>
<sequence>NKLCGEEHCSNHVTLGNHACIDMIKEEDESDDDGGYSRAWTTSYKVYESSCTLYLKKYVDDCDDVNEVLLKLEDDICSGGGIRVWEHMEVFTRRNNLASCPHCAGEPQGRQSIEVKQNDDDKIAFPHTNKLSNNYPNQHHLNKIERPLTL</sequence>
<feature type="non-terminal residue" evidence="1">
    <location>
        <position position="1"/>
    </location>
</feature>
<evidence type="ECO:0000313" key="1">
    <source>
        <dbReference type="EMBL" id="PNX91091.1"/>
    </source>
</evidence>
<protein>
    <submittedName>
        <fullName evidence="1">Uncharacterized protein</fullName>
    </submittedName>
</protein>
<dbReference type="Proteomes" id="UP000236291">
    <property type="component" value="Unassembled WGS sequence"/>
</dbReference>
<evidence type="ECO:0000313" key="2">
    <source>
        <dbReference type="Proteomes" id="UP000236291"/>
    </source>
</evidence>
<dbReference type="AlphaFoldDB" id="A0A2K3MJU0"/>
<reference evidence="1 2" key="1">
    <citation type="journal article" date="2014" name="Am. J. Bot.">
        <title>Genome assembly and annotation for red clover (Trifolium pratense; Fabaceae).</title>
        <authorList>
            <person name="Istvanek J."/>
            <person name="Jaros M."/>
            <person name="Krenek A."/>
            <person name="Repkova J."/>
        </authorList>
    </citation>
    <scope>NUCLEOTIDE SEQUENCE [LARGE SCALE GENOMIC DNA]</scope>
    <source>
        <strain evidence="2">cv. Tatra</strain>
        <tissue evidence="1">Young leaves</tissue>
    </source>
</reference>